<dbReference type="SUPFAM" id="SSF63825">
    <property type="entry name" value="YWTD domain"/>
    <property type="match status" value="1"/>
</dbReference>
<protein>
    <submittedName>
        <fullName evidence="1">Uncharacterized protein</fullName>
    </submittedName>
</protein>
<gene>
    <name evidence="1" type="ORF">KFE25_006741</name>
</gene>
<accession>A0A8J5XW77</accession>
<dbReference type="EMBL" id="JAGTXO010000005">
    <property type="protein sequence ID" value="KAG8467689.1"/>
    <property type="molecule type" value="Genomic_DNA"/>
</dbReference>
<evidence type="ECO:0000313" key="2">
    <source>
        <dbReference type="Proteomes" id="UP000751190"/>
    </source>
</evidence>
<keyword evidence="2" id="KW-1185">Reference proteome</keyword>
<name>A0A8J5XW77_DIALT</name>
<comment type="caution">
    <text evidence="1">The sequence shown here is derived from an EMBL/GenBank/DDBJ whole genome shotgun (WGS) entry which is preliminary data.</text>
</comment>
<organism evidence="1 2">
    <name type="scientific">Diacronema lutheri</name>
    <name type="common">Unicellular marine alga</name>
    <name type="synonym">Monochrysis lutheri</name>
    <dbReference type="NCBI Taxonomy" id="2081491"/>
    <lineage>
        <taxon>Eukaryota</taxon>
        <taxon>Haptista</taxon>
        <taxon>Haptophyta</taxon>
        <taxon>Pavlovophyceae</taxon>
        <taxon>Pavlovales</taxon>
        <taxon>Pavlovaceae</taxon>
        <taxon>Diacronema</taxon>
    </lineage>
</organism>
<dbReference type="Proteomes" id="UP000751190">
    <property type="component" value="Unassembled WGS sequence"/>
</dbReference>
<dbReference type="AlphaFoldDB" id="A0A8J5XW77"/>
<sequence length="366" mass="39135">MLLVACVVGLVSSQTTHDHHAWVALSAQGLSHSAPSEMKLAVRGDDVPIIAHIEIGTIRVFERATDGSWTSLVHDTPLADGAASRLALAAHTDAIFVAFADEARTGRVTVKSRSGDAWALLGREGIAHGAHDAEYDLATDAAGVPYVAIADHTPPGRLAVLRFAEGEWRPVGGLGAIPLGAVGSVQLAFDGAMPYVSYIDKDAGRATVWHFDGMAWHCIGEPGFTAGGPVRELALAFHDGRPHIALREEEVRMLTFVRDSYRPQGGRWVRFGIGSLAGDGARNLLIATRNEALYVGYDEPHNDDDRGGPQRHIVVKTLSFASTWRPVGRSLAATTTVCSRAGDTKLKAAKMPSFRKDPSKDAVLPF</sequence>
<reference evidence="1" key="1">
    <citation type="submission" date="2021-05" db="EMBL/GenBank/DDBJ databases">
        <title>The genome of the haptophyte Pavlova lutheri (Diacronema luteri, Pavlovales) - a model for lipid biosynthesis in eukaryotic algae.</title>
        <authorList>
            <person name="Hulatt C.J."/>
            <person name="Posewitz M.C."/>
        </authorList>
    </citation>
    <scope>NUCLEOTIDE SEQUENCE</scope>
    <source>
        <strain evidence="1">NIVA-4/92</strain>
    </source>
</reference>
<evidence type="ECO:0000313" key="1">
    <source>
        <dbReference type="EMBL" id="KAG8467689.1"/>
    </source>
</evidence>
<proteinExistence type="predicted"/>